<feature type="region of interest" description="Disordered" evidence="1">
    <location>
        <begin position="252"/>
        <end position="272"/>
    </location>
</feature>
<dbReference type="EMBL" id="LGRX02017472">
    <property type="protein sequence ID" value="KAK3260717.1"/>
    <property type="molecule type" value="Genomic_DNA"/>
</dbReference>
<feature type="compositionally biased region" description="Basic and acidic residues" evidence="1">
    <location>
        <begin position="168"/>
        <end position="177"/>
    </location>
</feature>
<sequence length="272" mass="28696">MQHPMRRGKDAQALVLAPRFLAALRRRGGGLSLARPAHLRSTNARWCGFEYLEQLICLLPKQQQHASSAVVQGGCEAAPRSSGRGGCEAAPRSSGRGGAFQLERNGDVGEARSAEAARKWAVQTVGSALQSFGKHTEDHYAERGGAGGLSSGPVKGTMQRGRRRRDHKSGAEPRVDEDAAANSHEVPHNQQRSESCGIQRRAFPAPASCGIQRRALSAPASCGIQRRALSAPASCDMKVTARPASCGIRGESLPGTGQLRHSAASLPGTGQL</sequence>
<evidence type="ECO:0000313" key="2">
    <source>
        <dbReference type="EMBL" id="KAK3260717.1"/>
    </source>
</evidence>
<comment type="caution">
    <text evidence="2">The sequence shown here is derived from an EMBL/GenBank/DDBJ whole genome shotgun (WGS) entry which is preliminary data.</text>
</comment>
<proteinExistence type="predicted"/>
<organism evidence="2 3">
    <name type="scientific">Cymbomonas tetramitiformis</name>
    <dbReference type="NCBI Taxonomy" id="36881"/>
    <lineage>
        <taxon>Eukaryota</taxon>
        <taxon>Viridiplantae</taxon>
        <taxon>Chlorophyta</taxon>
        <taxon>Pyramimonadophyceae</taxon>
        <taxon>Pyramimonadales</taxon>
        <taxon>Pyramimonadaceae</taxon>
        <taxon>Cymbomonas</taxon>
    </lineage>
</organism>
<protein>
    <submittedName>
        <fullName evidence="2">Uncharacterized protein</fullName>
    </submittedName>
</protein>
<gene>
    <name evidence="2" type="ORF">CYMTET_30340</name>
</gene>
<feature type="region of interest" description="Disordered" evidence="1">
    <location>
        <begin position="139"/>
        <end position="197"/>
    </location>
</feature>
<feature type="region of interest" description="Disordered" evidence="1">
    <location>
        <begin position="78"/>
        <end position="102"/>
    </location>
</feature>
<dbReference type="Proteomes" id="UP001190700">
    <property type="component" value="Unassembled WGS sequence"/>
</dbReference>
<keyword evidence="3" id="KW-1185">Reference proteome</keyword>
<name>A0AAE0KU11_9CHLO</name>
<dbReference type="AlphaFoldDB" id="A0AAE0KU11"/>
<evidence type="ECO:0000256" key="1">
    <source>
        <dbReference type="SAM" id="MobiDB-lite"/>
    </source>
</evidence>
<reference evidence="2 3" key="1">
    <citation type="journal article" date="2015" name="Genome Biol. Evol.">
        <title>Comparative Genomics of a Bacterivorous Green Alga Reveals Evolutionary Causalities and Consequences of Phago-Mixotrophic Mode of Nutrition.</title>
        <authorList>
            <person name="Burns J.A."/>
            <person name="Paasch A."/>
            <person name="Narechania A."/>
            <person name="Kim E."/>
        </authorList>
    </citation>
    <scope>NUCLEOTIDE SEQUENCE [LARGE SCALE GENOMIC DNA]</scope>
    <source>
        <strain evidence="2 3">PLY_AMNH</strain>
    </source>
</reference>
<evidence type="ECO:0000313" key="3">
    <source>
        <dbReference type="Proteomes" id="UP001190700"/>
    </source>
</evidence>
<accession>A0AAE0KU11</accession>